<keyword evidence="2" id="KW-1185">Reference proteome</keyword>
<sequence length="331" mass="38403">METKTLETWFSAGKQEQMIDRLIRKVGLTRVRANCFLRLWIYALIQENQSKPPLSELVFPSTSAICTHRQAAELFYPDGERGSDRSAGMMLDKLAALGLIEKSFDGNVTRIQITPIEGILEEENTELSVELRLDSFDPRCDAIPVANLLTRNYRWMNRTSEATPHRISRLLRGWANQYATGTRVLRRCDNLNPVGFYLLYPTASESEANFFTSPSKNLHFSVMSEEDPFKMAVPGDKDCLAVFIRSWMIDPAYLDGYRSIFLQDTRDTLRQMTRDFPNLCDLYTLIIHPWYERFALALGFQKTVQEHQHSIYWMYLGLDRFLSLDLDKIHF</sequence>
<dbReference type="EMBL" id="JBAFSM010000006">
    <property type="protein sequence ID" value="MEG3436490.1"/>
    <property type="molecule type" value="Genomic_DNA"/>
</dbReference>
<protein>
    <submittedName>
        <fullName evidence="1">Uncharacterized protein</fullName>
    </submittedName>
</protein>
<name>A0AAW9QHK3_9CHRO</name>
<evidence type="ECO:0000313" key="1">
    <source>
        <dbReference type="EMBL" id="MEG3436490.1"/>
    </source>
</evidence>
<comment type="caution">
    <text evidence="1">The sequence shown here is derived from an EMBL/GenBank/DDBJ whole genome shotgun (WGS) entry which is preliminary data.</text>
</comment>
<evidence type="ECO:0000313" key="2">
    <source>
        <dbReference type="Proteomes" id="UP001328733"/>
    </source>
</evidence>
<gene>
    <name evidence="1" type="ORF">V0288_05110</name>
</gene>
<dbReference type="AlphaFoldDB" id="A0AAW9QHK3"/>
<dbReference type="Proteomes" id="UP001328733">
    <property type="component" value="Unassembled WGS sequence"/>
</dbReference>
<reference evidence="1 2" key="1">
    <citation type="submission" date="2024-01" db="EMBL/GenBank/DDBJ databases">
        <title>Genomic insights into the taxonomy and metabolism of the cyanobacterium Pannus brasiliensis CCIBt3594.</title>
        <authorList>
            <person name="Machado M."/>
            <person name="Botero N.B."/>
            <person name="Andreote A.P.D."/>
            <person name="Feitosa A.M.T."/>
            <person name="Popin R."/>
            <person name="Sivonen K."/>
            <person name="Fiore M.F."/>
        </authorList>
    </citation>
    <scope>NUCLEOTIDE SEQUENCE [LARGE SCALE GENOMIC DNA]</scope>
    <source>
        <strain evidence="1 2">CCIBt3594</strain>
    </source>
</reference>
<proteinExistence type="predicted"/>
<dbReference type="RefSeq" id="WP_332863945.1">
    <property type="nucleotide sequence ID" value="NZ_JBAFSM010000006.1"/>
</dbReference>
<organism evidence="1 2">
    <name type="scientific">Pannus brasiliensis CCIBt3594</name>
    <dbReference type="NCBI Taxonomy" id="1427578"/>
    <lineage>
        <taxon>Bacteria</taxon>
        <taxon>Bacillati</taxon>
        <taxon>Cyanobacteriota</taxon>
        <taxon>Cyanophyceae</taxon>
        <taxon>Oscillatoriophycideae</taxon>
        <taxon>Chroococcales</taxon>
        <taxon>Microcystaceae</taxon>
        <taxon>Pannus</taxon>
    </lineage>
</organism>
<accession>A0AAW9QHK3</accession>